<name>A0A7S5R4S3_9CAUD</name>
<evidence type="ECO:0000313" key="3">
    <source>
        <dbReference type="Proteomes" id="UP000629603"/>
    </source>
</evidence>
<protein>
    <recommendedName>
        <fullName evidence="4">Transmembrane protein</fullName>
    </recommendedName>
</protein>
<feature type="transmembrane region" description="Helical" evidence="1">
    <location>
        <begin position="40"/>
        <end position="62"/>
    </location>
</feature>
<dbReference type="Proteomes" id="UP000629603">
    <property type="component" value="Segment"/>
</dbReference>
<organism evidence="2 3">
    <name type="scientific">Rhizobium phage RHph_TM30</name>
    <dbReference type="NCBI Taxonomy" id="2509764"/>
    <lineage>
        <taxon>Viruses</taxon>
        <taxon>Duplodnaviria</taxon>
        <taxon>Heunggongvirae</taxon>
        <taxon>Uroviricota</taxon>
        <taxon>Caudoviricetes</taxon>
        <taxon>Kleczkowskaviridae</taxon>
        <taxon>Cuauhnahuacvirus</taxon>
        <taxon>Cuauhnahuacvirus TM30</taxon>
    </lineage>
</organism>
<sequence length="68" mass="8096">MNITDTISWYLTFVTTVSYLMILVVMRVHYIHNYSRDTRWYYASMMIIFSIQGTVGLMLLMIHNGVIR</sequence>
<accession>A0A7S5R4S3</accession>
<reference evidence="2 3" key="1">
    <citation type="submission" date="2020-01" db="EMBL/GenBank/DDBJ databases">
        <title>Patterns of diversity and host range of bacteriophage communities associated with bean-nodulatin bacteria.</title>
        <authorList>
            <person name="Vann Cauwenberghe J."/>
            <person name="Santamaria R.I."/>
            <person name="Bustos P."/>
            <person name="Juarez S."/>
            <person name="Gonzalez V."/>
        </authorList>
    </citation>
    <scope>NUCLEOTIDE SEQUENCE [LARGE SCALE GENOMIC DNA]</scope>
</reference>
<feature type="transmembrane region" description="Helical" evidence="1">
    <location>
        <begin position="7"/>
        <end position="28"/>
    </location>
</feature>
<keyword evidence="1" id="KW-0812">Transmembrane</keyword>
<dbReference type="EMBL" id="MN988521">
    <property type="protein sequence ID" value="QIG71141.1"/>
    <property type="molecule type" value="Genomic_DNA"/>
</dbReference>
<keyword evidence="1" id="KW-1133">Transmembrane helix</keyword>
<gene>
    <name evidence="2" type="ORF">EVB93_034</name>
</gene>
<proteinExistence type="predicted"/>
<keyword evidence="3" id="KW-1185">Reference proteome</keyword>
<evidence type="ECO:0008006" key="4">
    <source>
        <dbReference type="Google" id="ProtNLM"/>
    </source>
</evidence>
<evidence type="ECO:0000313" key="2">
    <source>
        <dbReference type="EMBL" id="QIG71141.1"/>
    </source>
</evidence>
<keyword evidence="1" id="KW-0472">Membrane</keyword>
<evidence type="ECO:0000256" key="1">
    <source>
        <dbReference type="SAM" id="Phobius"/>
    </source>
</evidence>